<organism evidence="2 3">
    <name type="scientific">Buttiauxella gaviniae ATCC 51604</name>
    <dbReference type="NCBI Taxonomy" id="1354253"/>
    <lineage>
        <taxon>Bacteria</taxon>
        <taxon>Pseudomonadati</taxon>
        <taxon>Pseudomonadota</taxon>
        <taxon>Gammaproteobacteria</taxon>
        <taxon>Enterobacterales</taxon>
        <taxon>Enterobacteriaceae</taxon>
        <taxon>Buttiauxella</taxon>
    </lineage>
</organism>
<comment type="caution">
    <text evidence="2">The sequence shown here is derived from an EMBL/GenBank/DDBJ whole genome shotgun (WGS) entry which is preliminary data.</text>
</comment>
<feature type="transmembrane region" description="Helical" evidence="1">
    <location>
        <begin position="58"/>
        <end position="75"/>
    </location>
</feature>
<proteinExistence type="predicted"/>
<reference evidence="2 3" key="1">
    <citation type="submission" date="2016-04" db="EMBL/GenBank/DDBJ databases">
        <title>ATOL: Assembling a taxonomically balanced genome-scale reconstruction of the evolutionary history of the Enterobacteriaceae.</title>
        <authorList>
            <person name="Plunkett G.III."/>
            <person name="Neeno-Eckwall E.C."/>
            <person name="Glasner J.D."/>
            <person name="Perna N.T."/>
        </authorList>
    </citation>
    <scope>NUCLEOTIDE SEQUENCE [LARGE SCALE GENOMIC DNA]</scope>
    <source>
        <strain evidence="2 3">ATCC 51604</strain>
    </source>
</reference>
<accession>A0A1B7HJ65</accession>
<dbReference type="RefSeq" id="WP_064519527.1">
    <property type="nucleotide sequence ID" value="NZ_LXEP01000066.1"/>
</dbReference>
<keyword evidence="1" id="KW-0812">Transmembrane</keyword>
<gene>
    <name evidence="2" type="ORF">M977_04690</name>
</gene>
<dbReference type="Proteomes" id="UP000078504">
    <property type="component" value="Unassembled WGS sequence"/>
</dbReference>
<dbReference type="NCBIfam" id="NF041472">
    <property type="entry name" value="toxin_DinQ"/>
    <property type="match status" value="1"/>
</dbReference>
<dbReference type="InterPro" id="IPR048189">
    <property type="entry name" value="DinQ-like"/>
</dbReference>
<evidence type="ECO:0000313" key="2">
    <source>
        <dbReference type="EMBL" id="OAT15684.1"/>
    </source>
</evidence>
<name>A0A1B7HJ65_9ENTR</name>
<dbReference type="PATRIC" id="fig|1354253.4.peg.4873"/>
<dbReference type="AlphaFoldDB" id="A0A1B7HJ65"/>
<protein>
    <submittedName>
        <fullName evidence="2">Uncharacterized protein</fullName>
    </submittedName>
</protein>
<evidence type="ECO:0000256" key="1">
    <source>
        <dbReference type="SAM" id="Phobius"/>
    </source>
</evidence>
<sequence length="76" mass="8274">MNSLKVLTEQTDGAVFSALAGGEHSTSDHVEAVITGSVRASRGVLPPVLLEKRMIDKIIMVLKVVIVLLELIRIFF</sequence>
<evidence type="ECO:0000313" key="3">
    <source>
        <dbReference type="Proteomes" id="UP000078504"/>
    </source>
</evidence>
<keyword evidence="1" id="KW-1133">Transmembrane helix</keyword>
<keyword evidence="1" id="KW-0472">Membrane</keyword>
<dbReference type="EMBL" id="LXEP01000066">
    <property type="protein sequence ID" value="OAT15684.1"/>
    <property type="molecule type" value="Genomic_DNA"/>
</dbReference>